<feature type="transmembrane region" description="Helical" evidence="1">
    <location>
        <begin position="38"/>
        <end position="57"/>
    </location>
</feature>
<keyword evidence="1" id="KW-0812">Transmembrane</keyword>
<keyword evidence="1" id="KW-1133">Transmembrane helix</keyword>
<dbReference type="EMBL" id="CP013002">
    <property type="protein sequence ID" value="ALL13224.1"/>
    <property type="molecule type" value="Genomic_DNA"/>
</dbReference>
<protein>
    <recommendedName>
        <fullName evidence="2">Peptidase M56 domain-containing protein</fullName>
    </recommendedName>
</protein>
<evidence type="ECO:0000256" key="1">
    <source>
        <dbReference type="SAM" id="Phobius"/>
    </source>
</evidence>
<dbReference type="Pfam" id="PF05569">
    <property type="entry name" value="Peptidase_M56"/>
    <property type="match status" value="2"/>
</dbReference>
<feature type="domain" description="Peptidase M56" evidence="2">
    <location>
        <begin position="13"/>
        <end position="61"/>
    </location>
</feature>
<keyword evidence="1" id="KW-0472">Membrane</keyword>
<organism evidence="3 4">
    <name type="scientific">Caulobacter henricii</name>
    <dbReference type="NCBI Taxonomy" id="69395"/>
    <lineage>
        <taxon>Bacteria</taxon>
        <taxon>Pseudomonadati</taxon>
        <taxon>Pseudomonadota</taxon>
        <taxon>Alphaproteobacteria</taxon>
        <taxon>Caulobacterales</taxon>
        <taxon>Caulobacteraceae</taxon>
        <taxon>Caulobacter</taxon>
    </lineage>
</organism>
<dbReference type="AlphaFoldDB" id="A0A0P0NYK6"/>
<dbReference type="PANTHER" id="PTHR34978:SF3">
    <property type="entry name" value="SLR0241 PROTEIN"/>
    <property type="match status" value="1"/>
</dbReference>
<dbReference type="InterPro" id="IPR052173">
    <property type="entry name" value="Beta-lactam_resp_regulator"/>
</dbReference>
<feature type="transmembrane region" description="Helical" evidence="1">
    <location>
        <begin position="6"/>
        <end position="26"/>
    </location>
</feature>
<feature type="domain" description="Peptidase M56" evidence="2">
    <location>
        <begin position="112"/>
        <end position="238"/>
    </location>
</feature>
<dbReference type="PANTHER" id="PTHR34978">
    <property type="entry name" value="POSSIBLE SENSOR-TRANSDUCER PROTEIN BLAR"/>
    <property type="match status" value="1"/>
</dbReference>
<dbReference type="STRING" id="69395.AQ619_07570"/>
<dbReference type="InterPro" id="IPR008756">
    <property type="entry name" value="Peptidase_M56"/>
</dbReference>
<evidence type="ECO:0000313" key="4">
    <source>
        <dbReference type="Proteomes" id="UP000056905"/>
    </source>
</evidence>
<evidence type="ECO:0000259" key="2">
    <source>
        <dbReference type="Pfam" id="PF05569"/>
    </source>
</evidence>
<reference evidence="3 4" key="1">
    <citation type="submission" date="2015-10" db="EMBL/GenBank/DDBJ databases">
        <title>Conservation of the essential genome among Caulobacter and Brevundimonas species.</title>
        <authorList>
            <person name="Scott D."/>
            <person name="Ely B."/>
        </authorList>
    </citation>
    <scope>NUCLEOTIDE SEQUENCE [LARGE SCALE GENOMIC DNA]</scope>
    <source>
        <strain evidence="3 4">CB4</strain>
    </source>
</reference>
<dbReference type="KEGG" id="chq:AQ619_07570"/>
<dbReference type="Proteomes" id="UP000056905">
    <property type="component" value="Chromosome"/>
</dbReference>
<feature type="transmembrane region" description="Helical" evidence="1">
    <location>
        <begin position="77"/>
        <end position="97"/>
    </location>
</feature>
<accession>A0A0P0NYK6</accession>
<evidence type="ECO:0000313" key="3">
    <source>
        <dbReference type="EMBL" id="ALL13224.1"/>
    </source>
</evidence>
<sequence>MAAEILTHLIFGSLASSLAILLVLGLRRPARGLFGAEVAYLLWLLPLAAGLAALLPARAAEPGAMATPRFTIPTEHAPMLGGVWLAGIGLTVILLAWSQVQFLRRARAGQAGPAVVGILAPRMVVPDDYQSRYSEAERGLIRAHERAHIERLDPRINALMALIQCLGWFNPLVHLAVREARLDQELACDARVMGRQWRARGLYARTLLKTQLGARGLPLGCHWPAGEPHPLEERVAMLGRPQPSLHRAALGGVLVTALSLTAAVAAWTAQPLGPPRPAAAAVIWPEVVVFARMSVSLEP</sequence>
<dbReference type="OrthoDB" id="1628901at2"/>
<name>A0A0P0NYK6_9CAUL</name>
<feature type="transmembrane region" description="Helical" evidence="1">
    <location>
        <begin position="248"/>
        <end position="269"/>
    </location>
</feature>
<keyword evidence="4" id="KW-1185">Reference proteome</keyword>
<gene>
    <name evidence="3" type="ORF">AQ619_07570</name>
</gene>
<proteinExistence type="predicted"/>
<dbReference type="CDD" id="cd07341">
    <property type="entry name" value="M56_BlaR1_MecR1_like"/>
    <property type="match status" value="1"/>
</dbReference>
<dbReference type="RefSeq" id="WP_062146016.1">
    <property type="nucleotide sequence ID" value="NZ_CP013002.1"/>
</dbReference>